<reference evidence="10 11" key="1">
    <citation type="journal article" date="2016" name="Nat. Commun.">
        <title>Thousands of microbial genomes shed light on interconnected biogeochemical processes in an aquifer system.</title>
        <authorList>
            <person name="Anantharaman K."/>
            <person name="Brown C.T."/>
            <person name="Hug L.A."/>
            <person name="Sharon I."/>
            <person name="Castelle C.J."/>
            <person name="Probst A.J."/>
            <person name="Thomas B.C."/>
            <person name="Singh A."/>
            <person name="Wilkins M.J."/>
            <person name="Karaoz U."/>
            <person name="Brodie E.L."/>
            <person name="Williams K.H."/>
            <person name="Hubbard S.S."/>
            <person name="Banfield J.F."/>
        </authorList>
    </citation>
    <scope>NUCLEOTIDE SEQUENCE [LARGE SCALE GENOMIC DNA]</scope>
</reference>
<gene>
    <name evidence="10" type="ORF">A2149_02985</name>
</gene>
<dbReference type="GO" id="GO:0046872">
    <property type="term" value="F:metal ion binding"/>
    <property type="evidence" value="ECO:0007669"/>
    <property type="project" value="UniProtKB-KW"/>
</dbReference>
<dbReference type="InterPro" id="IPR006638">
    <property type="entry name" value="Elp3/MiaA/NifB-like_rSAM"/>
</dbReference>
<dbReference type="GO" id="GO:0003824">
    <property type="term" value="F:catalytic activity"/>
    <property type="evidence" value="ECO:0007669"/>
    <property type="project" value="InterPro"/>
</dbReference>
<dbReference type="InterPro" id="IPR023404">
    <property type="entry name" value="rSAM_horseshoe"/>
</dbReference>
<dbReference type="EMBL" id="MGDF01000165">
    <property type="protein sequence ID" value="OGL44004.1"/>
    <property type="molecule type" value="Genomic_DNA"/>
</dbReference>
<keyword evidence="2" id="KW-0489">Methyltransferase</keyword>
<proteinExistence type="predicted"/>
<evidence type="ECO:0000259" key="8">
    <source>
        <dbReference type="PROSITE" id="PS51332"/>
    </source>
</evidence>
<dbReference type="SFLD" id="SFLDG01123">
    <property type="entry name" value="methyltransferase_(Class_B)"/>
    <property type="match status" value="1"/>
</dbReference>
<dbReference type="PROSITE" id="PS51918">
    <property type="entry name" value="RADICAL_SAM"/>
    <property type="match status" value="1"/>
</dbReference>
<dbReference type="PANTHER" id="PTHR43409:SF7">
    <property type="entry name" value="BLL1977 PROTEIN"/>
    <property type="match status" value="1"/>
</dbReference>
<dbReference type="SMART" id="SM00729">
    <property type="entry name" value="Elp3"/>
    <property type="match status" value="1"/>
</dbReference>
<dbReference type="CDD" id="cd01335">
    <property type="entry name" value="Radical_SAM"/>
    <property type="match status" value="1"/>
</dbReference>
<name>A0A1F7RSL6_9BACT</name>
<dbReference type="Gene3D" id="3.40.50.280">
    <property type="entry name" value="Cobalamin-binding domain"/>
    <property type="match status" value="1"/>
</dbReference>
<sequence>MQVLLINPPLSTACPTGGVYPMGMGYIGAMLKKAQCGVDVFDIRLNKYDKLFVADFLKKNQGKYGLFGISGMVTAYNYGKWVSQEIKKYNPGAVIVAGGSICTAGELLLRNSEIDIICIGEGEKVIVDIVEAIRFNKDFITIPNILIKRDGDITYTKKETPIDINSVPFPAWELFDMGQYTNTPYIVPVDTPSITMITERGCPFECSFCYRNFGRKLRHRDTKSVIEEIKTVIDRFGIGHIDFLDEIFNVNPKQVIDLCENIIREDIKVTWRCIGRTDFVDRDVLQLMYEAGCRWIGYGIESGSQKMLDRMNKRQKIGDIENSIKLSREAGMIVTGTFIIGMPEETEETIQESRDFLRRNKIFNIPFFPVPYPGTILYDECKEKGIIGNDESYVASLEKDATELIINLTEIPDSRLIELRNSLSDEFKEFIPSMKLAMKEDKAILKNVLNRVTSKIKEITAKRT</sequence>
<accession>A0A1F7RSL6</accession>
<dbReference type="GO" id="GO:0051539">
    <property type="term" value="F:4 iron, 4 sulfur cluster binding"/>
    <property type="evidence" value="ECO:0007669"/>
    <property type="project" value="UniProtKB-KW"/>
</dbReference>
<organism evidence="10 11">
    <name type="scientific">Candidatus Schekmanbacteria bacterium RBG_16_38_11</name>
    <dbReference type="NCBI Taxonomy" id="1817880"/>
    <lineage>
        <taxon>Bacteria</taxon>
        <taxon>Candidatus Schekmaniibacteriota</taxon>
    </lineage>
</organism>
<dbReference type="SFLD" id="SFLDG01082">
    <property type="entry name" value="B12-binding_domain_containing"/>
    <property type="match status" value="1"/>
</dbReference>
<dbReference type="SUPFAM" id="SSF102114">
    <property type="entry name" value="Radical SAM enzymes"/>
    <property type="match status" value="1"/>
</dbReference>
<evidence type="ECO:0000256" key="6">
    <source>
        <dbReference type="ARBA" id="ARBA00023004"/>
    </source>
</evidence>
<dbReference type="Pfam" id="PF04055">
    <property type="entry name" value="Radical_SAM"/>
    <property type="match status" value="1"/>
</dbReference>
<dbReference type="AlphaFoldDB" id="A0A1F7RSL6"/>
<dbReference type="PANTHER" id="PTHR43409">
    <property type="entry name" value="ANAEROBIC MAGNESIUM-PROTOPORPHYRIN IX MONOMETHYL ESTER CYCLASE-RELATED"/>
    <property type="match status" value="1"/>
</dbReference>
<dbReference type="PROSITE" id="PS51332">
    <property type="entry name" value="B12_BINDING"/>
    <property type="match status" value="1"/>
</dbReference>
<dbReference type="CDD" id="cd02068">
    <property type="entry name" value="radical_SAM_B12_BD"/>
    <property type="match status" value="1"/>
</dbReference>
<dbReference type="Pfam" id="PF02310">
    <property type="entry name" value="B12-binding"/>
    <property type="match status" value="1"/>
</dbReference>
<evidence type="ECO:0000259" key="9">
    <source>
        <dbReference type="PROSITE" id="PS51918"/>
    </source>
</evidence>
<keyword evidence="7" id="KW-0411">Iron-sulfur</keyword>
<feature type="domain" description="B12-binding" evidence="8">
    <location>
        <begin position="7"/>
        <end position="140"/>
    </location>
</feature>
<evidence type="ECO:0000256" key="1">
    <source>
        <dbReference type="ARBA" id="ARBA00001966"/>
    </source>
</evidence>
<evidence type="ECO:0000256" key="5">
    <source>
        <dbReference type="ARBA" id="ARBA00022723"/>
    </source>
</evidence>
<evidence type="ECO:0000313" key="10">
    <source>
        <dbReference type="EMBL" id="OGL44004.1"/>
    </source>
</evidence>
<dbReference type="InterPro" id="IPR051198">
    <property type="entry name" value="BchE-like"/>
</dbReference>
<evidence type="ECO:0000313" key="11">
    <source>
        <dbReference type="Proteomes" id="UP000178435"/>
    </source>
</evidence>
<dbReference type="InterPro" id="IPR058240">
    <property type="entry name" value="rSAM_sf"/>
</dbReference>
<evidence type="ECO:0000256" key="3">
    <source>
        <dbReference type="ARBA" id="ARBA00022679"/>
    </source>
</evidence>
<keyword evidence="3" id="KW-0808">Transferase</keyword>
<keyword evidence="4" id="KW-0949">S-adenosyl-L-methionine</keyword>
<keyword evidence="5" id="KW-0479">Metal-binding</keyword>
<evidence type="ECO:0000256" key="2">
    <source>
        <dbReference type="ARBA" id="ARBA00022603"/>
    </source>
</evidence>
<feature type="domain" description="Radical SAM core" evidence="9">
    <location>
        <begin position="188"/>
        <end position="412"/>
    </location>
</feature>
<dbReference type="InterPro" id="IPR006158">
    <property type="entry name" value="Cobalamin-bd"/>
</dbReference>
<dbReference type="GO" id="GO:0031419">
    <property type="term" value="F:cobalamin binding"/>
    <property type="evidence" value="ECO:0007669"/>
    <property type="project" value="InterPro"/>
</dbReference>
<dbReference type="InterPro" id="IPR034466">
    <property type="entry name" value="Methyltransferase_Class_B"/>
</dbReference>
<keyword evidence="6" id="KW-0408">Iron</keyword>
<protein>
    <submittedName>
        <fullName evidence="10">Uncharacterized protein</fullName>
    </submittedName>
</protein>
<dbReference type="GO" id="GO:0005829">
    <property type="term" value="C:cytosol"/>
    <property type="evidence" value="ECO:0007669"/>
    <property type="project" value="TreeGrafter"/>
</dbReference>
<dbReference type="Proteomes" id="UP000178435">
    <property type="component" value="Unassembled WGS sequence"/>
</dbReference>
<dbReference type="InterPro" id="IPR007197">
    <property type="entry name" value="rSAM"/>
</dbReference>
<evidence type="ECO:0000256" key="7">
    <source>
        <dbReference type="ARBA" id="ARBA00023014"/>
    </source>
</evidence>
<comment type="caution">
    <text evidence="10">The sequence shown here is derived from an EMBL/GenBank/DDBJ whole genome shotgun (WGS) entry which is preliminary data.</text>
</comment>
<dbReference type="SFLD" id="SFLDS00029">
    <property type="entry name" value="Radical_SAM"/>
    <property type="match status" value="1"/>
</dbReference>
<comment type="cofactor">
    <cofactor evidence="1">
        <name>[4Fe-4S] cluster</name>
        <dbReference type="ChEBI" id="CHEBI:49883"/>
    </cofactor>
</comment>
<dbReference type="Gene3D" id="3.80.30.20">
    <property type="entry name" value="tm_1862 like domain"/>
    <property type="match status" value="1"/>
</dbReference>
<evidence type="ECO:0000256" key="4">
    <source>
        <dbReference type="ARBA" id="ARBA00022691"/>
    </source>
</evidence>